<dbReference type="Gramene" id="Tc02v2_t021360.1">
    <property type="protein sequence ID" value="Tc02v2_p021360.1"/>
    <property type="gene ID" value="Tc02v2_g021360"/>
</dbReference>
<feature type="transmembrane region" description="Helical" evidence="1">
    <location>
        <begin position="202"/>
        <end position="219"/>
    </location>
</feature>
<reference evidence="3" key="2">
    <citation type="submission" date="2025-08" db="UniProtKB">
        <authorList>
            <consortium name="RefSeq"/>
        </authorList>
    </citation>
    <scope>IDENTIFICATION</scope>
</reference>
<dbReference type="AlphaFoldDB" id="A0AB32VZY6"/>
<feature type="transmembrane region" description="Helical" evidence="1">
    <location>
        <begin position="113"/>
        <end position="133"/>
    </location>
</feature>
<evidence type="ECO:0000256" key="1">
    <source>
        <dbReference type="SAM" id="Phobius"/>
    </source>
</evidence>
<feature type="transmembrane region" description="Helical" evidence="1">
    <location>
        <begin position="154"/>
        <end position="182"/>
    </location>
</feature>
<dbReference type="RefSeq" id="XP_017971461.1">
    <property type="nucleotide sequence ID" value="XM_018115972.1"/>
</dbReference>
<name>A0AB32VZY6_THECC</name>
<reference evidence="2" key="1">
    <citation type="journal article" date="1997" name="Nucleic Acids Res.">
        <title>tRNAscan-SE: a program for improved detection of transfer RNA genes in genomic sequence.</title>
        <authorList>
            <person name="Lowe T.M."/>
            <person name="Eddy S.R."/>
        </authorList>
    </citation>
    <scope>NUCLEOTIDE SEQUENCE [LARGE SCALE GENOMIC DNA]</scope>
    <source>
        <strain evidence="2">r\B97-61/B2</strain>
    </source>
</reference>
<organism evidence="2 3">
    <name type="scientific">Theobroma cacao</name>
    <name type="common">Cacao</name>
    <name type="synonym">Cocoa</name>
    <dbReference type="NCBI Taxonomy" id="3641"/>
    <lineage>
        <taxon>Eukaryota</taxon>
        <taxon>Viridiplantae</taxon>
        <taxon>Streptophyta</taxon>
        <taxon>Embryophyta</taxon>
        <taxon>Tracheophyta</taxon>
        <taxon>Spermatophyta</taxon>
        <taxon>Magnoliopsida</taxon>
        <taxon>eudicotyledons</taxon>
        <taxon>Gunneridae</taxon>
        <taxon>Pentapetalae</taxon>
        <taxon>rosids</taxon>
        <taxon>malvids</taxon>
        <taxon>Malvales</taxon>
        <taxon>Malvaceae</taxon>
        <taxon>Byttnerioideae</taxon>
        <taxon>Theobroma</taxon>
    </lineage>
</organism>
<evidence type="ECO:0000313" key="2">
    <source>
        <dbReference type="Proteomes" id="UP000694886"/>
    </source>
</evidence>
<keyword evidence="1" id="KW-0812">Transmembrane</keyword>
<feature type="transmembrane region" description="Helical" evidence="1">
    <location>
        <begin position="258"/>
        <end position="280"/>
    </location>
</feature>
<keyword evidence="1" id="KW-1133">Transmembrane helix</keyword>
<sequence length="337" mass="38729">MRNMEIDYTQIMSKEKREFLDILKEALTIPHKHINFIIFSLLTSFPYFGLSVFFEIVLQQTLLKTFKFFTPVPSDSFYYDWESSVALHDDWHRSGGNLSGEWIKLCLLYLAPYHLLGLLNIVMTVNAASMIYAGEKPISLRDILVQKTRLKGPFITSIYVLLLSTCILLGLVGVVTNCYILSKGFVIDYYYYSSNNNFVDSLITIFHITIFIALLMKYSEWSAGWNMALVISVLEETYGIEAFELATYFSRGSTRRGLLLMLVFVAWEIVFRLPCLFGRWSERLGAIVFTSVFTGLICVGNLMKWVVCVVYFFDCKKRILEKKVDEEVGSDGKVVNV</sequence>
<protein>
    <submittedName>
        <fullName evidence="3">Uncharacterized protein LOC18609402</fullName>
    </submittedName>
</protein>
<dbReference type="PANTHER" id="PTHR36714:SF1">
    <property type="entry name" value="T23E23.1"/>
    <property type="match status" value="1"/>
</dbReference>
<keyword evidence="1" id="KW-0472">Membrane</keyword>
<feature type="transmembrane region" description="Helical" evidence="1">
    <location>
        <begin position="34"/>
        <end position="58"/>
    </location>
</feature>
<proteinExistence type="predicted"/>
<dbReference type="KEGG" id="tcc:18609402"/>
<dbReference type="PANTHER" id="PTHR36714">
    <property type="entry name" value="T23E23.1"/>
    <property type="match status" value="1"/>
</dbReference>
<gene>
    <name evidence="3" type="primary">LOC18609402</name>
</gene>
<dbReference type="Proteomes" id="UP000694886">
    <property type="component" value="Chromosome 2"/>
</dbReference>
<feature type="transmembrane region" description="Helical" evidence="1">
    <location>
        <begin position="286"/>
        <end position="313"/>
    </location>
</feature>
<evidence type="ECO:0000313" key="3">
    <source>
        <dbReference type="RefSeq" id="XP_017971461.1"/>
    </source>
</evidence>
<dbReference type="GeneID" id="18609402"/>
<accession>A0AB32VZY6</accession>